<accession>A0A5K1AWV9</accession>
<name>A0A5K1AWV9_9MAGN</name>
<dbReference type="EMBL" id="LR721780">
    <property type="protein sequence ID" value="VVW06288.1"/>
    <property type="molecule type" value="Genomic_DNA"/>
</dbReference>
<reference evidence="2" key="1">
    <citation type="submission" date="2019-09" db="EMBL/GenBank/DDBJ databases">
        <authorList>
            <person name="Zhang L."/>
        </authorList>
    </citation>
    <scope>NUCLEOTIDE SEQUENCE</scope>
</reference>
<feature type="compositionally biased region" description="Polar residues" evidence="1">
    <location>
        <begin position="15"/>
        <end position="32"/>
    </location>
</feature>
<proteinExistence type="predicted"/>
<protein>
    <recommendedName>
        <fullName evidence="3">NAC domain-containing protein</fullName>
    </recommendedName>
</protein>
<organism evidence="2">
    <name type="scientific">Nymphaea colorata</name>
    <name type="common">pocket water lily</name>
    <dbReference type="NCBI Taxonomy" id="210225"/>
    <lineage>
        <taxon>Eukaryota</taxon>
        <taxon>Viridiplantae</taxon>
        <taxon>Streptophyta</taxon>
        <taxon>Embryophyta</taxon>
        <taxon>Tracheophyta</taxon>
        <taxon>Spermatophyta</taxon>
        <taxon>Magnoliopsida</taxon>
        <taxon>Nymphaeales</taxon>
        <taxon>Nymphaeaceae</taxon>
        <taxon>Nymphaea</taxon>
    </lineage>
</organism>
<gene>
    <name evidence="2" type="ORF">NYM_LOCUS12659</name>
</gene>
<evidence type="ECO:0008006" key="3">
    <source>
        <dbReference type="Google" id="ProtNLM"/>
    </source>
</evidence>
<evidence type="ECO:0000313" key="2">
    <source>
        <dbReference type="EMBL" id="VVW06288.1"/>
    </source>
</evidence>
<sequence>MDDWVLCRIYKKKNNAGQQQEKQPEGSCSETPTIMGYNGGSLMPETRISQSPQTSYSNYHEQQQHHHHQPQQQQPFYLESVSNFGDNNMVAEWAADILQSW</sequence>
<feature type="region of interest" description="Disordered" evidence="1">
    <location>
        <begin position="14"/>
        <end position="76"/>
    </location>
</feature>
<evidence type="ECO:0000256" key="1">
    <source>
        <dbReference type="SAM" id="MobiDB-lite"/>
    </source>
</evidence>
<dbReference type="AlphaFoldDB" id="A0A5K1AWV9"/>
<feature type="compositionally biased region" description="Polar residues" evidence="1">
    <location>
        <begin position="47"/>
        <end position="61"/>
    </location>
</feature>